<accession>A0ABQ5I538</accession>
<name>A0ABQ5I538_9ASTR</name>
<evidence type="ECO:0000313" key="1">
    <source>
        <dbReference type="EMBL" id="GJT94662.1"/>
    </source>
</evidence>
<organism evidence="1 2">
    <name type="scientific">Tanacetum coccineum</name>
    <dbReference type="NCBI Taxonomy" id="301880"/>
    <lineage>
        <taxon>Eukaryota</taxon>
        <taxon>Viridiplantae</taxon>
        <taxon>Streptophyta</taxon>
        <taxon>Embryophyta</taxon>
        <taxon>Tracheophyta</taxon>
        <taxon>Spermatophyta</taxon>
        <taxon>Magnoliopsida</taxon>
        <taxon>eudicotyledons</taxon>
        <taxon>Gunneridae</taxon>
        <taxon>Pentapetalae</taxon>
        <taxon>asterids</taxon>
        <taxon>campanulids</taxon>
        <taxon>Asterales</taxon>
        <taxon>Asteraceae</taxon>
        <taxon>Asteroideae</taxon>
        <taxon>Anthemideae</taxon>
        <taxon>Anthemidinae</taxon>
        <taxon>Tanacetum</taxon>
    </lineage>
</organism>
<protein>
    <submittedName>
        <fullName evidence="1">Uncharacterized protein</fullName>
    </submittedName>
</protein>
<sequence length="224" mass="25360">MAIIKLRGDSGGGGNVLSRVLNGLQGKRRTINEAPSSSTGQCKVVNADHEMPNIPISQEFTIEIKDKKGSKNLAADHLSRLENPELEELDEDAICYSFLDEHLMVVNIKEMETDPWYADYANFLVFKIVPQHLTYHLRKKFQSDVKKYIWDDPYLFKSCRDGIVRRCVFGKELQEILELATQGQLKDNMGPISPQGRSSNQDFIGQPFLNIPPGMFENVMLVKG</sequence>
<reference evidence="1" key="1">
    <citation type="journal article" date="2022" name="Int. J. Mol. Sci.">
        <title>Draft Genome of Tanacetum Coccineum: Genomic Comparison of Closely Related Tanacetum-Family Plants.</title>
        <authorList>
            <person name="Yamashiro T."/>
            <person name="Shiraishi A."/>
            <person name="Nakayama K."/>
            <person name="Satake H."/>
        </authorList>
    </citation>
    <scope>NUCLEOTIDE SEQUENCE</scope>
</reference>
<dbReference type="Proteomes" id="UP001151760">
    <property type="component" value="Unassembled WGS sequence"/>
</dbReference>
<gene>
    <name evidence="1" type="ORF">Tco_1090180</name>
</gene>
<keyword evidence="2" id="KW-1185">Reference proteome</keyword>
<reference evidence="1" key="2">
    <citation type="submission" date="2022-01" db="EMBL/GenBank/DDBJ databases">
        <authorList>
            <person name="Yamashiro T."/>
            <person name="Shiraishi A."/>
            <person name="Satake H."/>
            <person name="Nakayama K."/>
        </authorList>
    </citation>
    <scope>NUCLEOTIDE SEQUENCE</scope>
</reference>
<evidence type="ECO:0000313" key="2">
    <source>
        <dbReference type="Proteomes" id="UP001151760"/>
    </source>
</evidence>
<proteinExistence type="predicted"/>
<dbReference type="EMBL" id="BQNB010020317">
    <property type="protein sequence ID" value="GJT94662.1"/>
    <property type="molecule type" value="Genomic_DNA"/>
</dbReference>
<comment type="caution">
    <text evidence="1">The sequence shown here is derived from an EMBL/GenBank/DDBJ whole genome shotgun (WGS) entry which is preliminary data.</text>
</comment>